<dbReference type="Gene3D" id="1.10.530.10">
    <property type="match status" value="1"/>
</dbReference>
<keyword evidence="2" id="KW-0812">Transmembrane</keyword>
<dbReference type="EMBL" id="VXOY01000014">
    <property type="protein sequence ID" value="MYE38225.1"/>
    <property type="molecule type" value="Genomic_DNA"/>
</dbReference>
<organism evidence="4 5">
    <name type="scientific">Candidatus Spechtbacteria bacterium SB0662_bin_43</name>
    <dbReference type="NCBI Taxonomy" id="2604897"/>
    <lineage>
        <taxon>Bacteria</taxon>
        <taxon>Candidatus Spechtiibacteriota</taxon>
    </lineage>
</organism>
<proteinExistence type="predicted"/>
<evidence type="ECO:0000259" key="3">
    <source>
        <dbReference type="Pfam" id="PF18896"/>
    </source>
</evidence>
<name>A0A845DA00_9BACT</name>
<dbReference type="Proteomes" id="UP000449092">
    <property type="component" value="Unassembled WGS sequence"/>
</dbReference>
<protein>
    <submittedName>
        <fullName evidence="4">Transglycosylase SLT domain-containing protein</fullName>
    </submittedName>
</protein>
<keyword evidence="2" id="KW-1133">Transmembrane helix</keyword>
<reference evidence="4 5" key="1">
    <citation type="submission" date="2019-09" db="EMBL/GenBank/DDBJ databases">
        <title>Characterisation of the sponge microbiome using genome-centric metagenomics.</title>
        <authorList>
            <person name="Engelberts J.P."/>
            <person name="Robbins S.J."/>
            <person name="De Goeij J.M."/>
            <person name="Aranda M."/>
            <person name="Bell S.C."/>
            <person name="Webster N.S."/>
        </authorList>
    </citation>
    <scope>NUCLEOTIDE SEQUENCE [LARGE SCALE GENOMIC DNA]</scope>
    <source>
        <strain evidence="4">SB0662_bin_43</strain>
    </source>
</reference>
<keyword evidence="2" id="KW-0472">Membrane</keyword>
<evidence type="ECO:0000256" key="1">
    <source>
        <dbReference type="SAM" id="MobiDB-lite"/>
    </source>
</evidence>
<evidence type="ECO:0000313" key="5">
    <source>
        <dbReference type="Proteomes" id="UP000449092"/>
    </source>
</evidence>
<gene>
    <name evidence="4" type="ORF">F4X82_01745</name>
</gene>
<feature type="domain" description="Transglycosylase SLT" evidence="3">
    <location>
        <begin position="96"/>
        <end position="182"/>
    </location>
</feature>
<dbReference type="SUPFAM" id="SSF53955">
    <property type="entry name" value="Lysozyme-like"/>
    <property type="match status" value="1"/>
</dbReference>
<evidence type="ECO:0000256" key="2">
    <source>
        <dbReference type="SAM" id="Phobius"/>
    </source>
</evidence>
<feature type="transmembrane region" description="Helical" evidence="2">
    <location>
        <begin position="12"/>
        <end position="35"/>
    </location>
</feature>
<sequence>MNFLKKLLQNKYVKYLLWYLAAPVALSLVLHISVLGHGYEIEINKDEGKLDPTIHVVPEPTPDPNNPPPTPTPPPDMTPDIVALLEQYEGDGGWDADQAAQIIQCESGGNPDAVDKSAVEYSVGLFQINIFAHRAELSTPEWVGAGNDGGDDRIAQWLKVPLHNVMYADHLYREAGNWKAWSCANKLHFAPYDK</sequence>
<evidence type="ECO:0000313" key="4">
    <source>
        <dbReference type="EMBL" id="MYE38225.1"/>
    </source>
</evidence>
<comment type="caution">
    <text evidence="4">The sequence shown here is derived from an EMBL/GenBank/DDBJ whole genome shotgun (WGS) entry which is preliminary data.</text>
</comment>
<dbReference type="Pfam" id="PF18896">
    <property type="entry name" value="SLT_3"/>
    <property type="match status" value="1"/>
</dbReference>
<feature type="region of interest" description="Disordered" evidence="1">
    <location>
        <begin position="51"/>
        <end position="78"/>
    </location>
</feature>
<dbReference type="AlphaFoldDB" id="A0A845DA00"/>
<dbReference type="InterPro" id="IPR043992">
    <property type="entry name" value="SLT_3"/>
</dbReference>
<feature type="compositionally biased region" description="Pro residues" evidence="1">
    <location>
        <begin position="59"/>
        <end position="77"/>
    </location>
</feature>
<accession>A0A845DA00</accession>
<dbReference type="InterPro" id="IPR023346">
    <property type="entry name" value="Lysozyme-like_dom_sf"/>
</dbReference>